<name>B7BC13_9BACT</name>
<organism evidence="1 2">
    <name type="scientific">Parabacteroides johnsonii DSM 18315</name>
    <dbReference type="NCBI Taxonomy" id="537006"/>
    <lineage>
        <taxon>Bacteria</taxon>
        <taxon>Pseudomonadati</taxon>
        <taxon>Bacteroidota</taxon>
        <taxon>Bacteroidia</taxon>
        <taxon>Bacteroidales</taxon>
        <taxon>Tannerellaceae</taxon>
        <taxon>Parabacteroides</taxon>
    </lineage>
</organism>
<dbReference type="HOGENOM" id="CLU_3314028_0_0_10"/>
<comment type="caution">
    <text evidence="1">The sequence shown here is derived from an EMBL/GenBank/DDBJ whole genome shotgun (WGS) entry which is preliminary data.</text>
</comment>
<evidence type="ECO:0000313" key="2">
    <source>
        <dbReference type="Proteomes" id="UP000005510"/>
    </source>
</evidence>
<sequence length="39" mass="4478">MFKDECTLAVCLHLLPFAFTVSSPYIYVDKKARRKQNSG</sequence>
<proteinExistence type="predicted"/>
<reference evidence="1 2" key="1">
    <citation type="submission" date="2008-10" db="EMBL/GenBank/DDBJ databases">
        <title>Draft genome sequence of Parabacteroides johnsonii (DSM 18315).</title>
        <authorList>
            <person name="Sudarsanam P."/>
            <person name="Ley R."/>
            <person name="Guruge J."/>
            <person name="Turnbaugh P.J."/>
            <person name="Mahowald M."/>
            <person name="Liep D."/>
            <person name="Gordon J."/>
        </authorList>
    </citation>
    <scope>NUCLEOTIDE SEQUENCE [LARGE SCALE GENOMIC DNA]</scope>
    <source>
        <strain evidence="1 2">DSM 18315</strain>
    </source>
</reference>
<evidence type="ECO:0000313" key="1">
    <source>
        <dbReference type="EMBL" id="EEC96016.1"/>
    </source>
</evidence>
<dbReference type="Proteomes" id="UP000005510">
    <property type="component" value="Unassembled WGS sequence"/>
</dbReference>
<dbReference type="AlphaFoldDB" id="B7BC13"/>
<dbReference type="EMBL" id="ABYH01000282">
    <property type="protein sequence ID" value="EEC96016.1"/>
    <property type="molecule type" value="Genomic_DNA"/>
</dbReference>
<gene>
    <name evidence="1" type="ORF">PRABACTJOHN_02580</name>
</gene>
<accession>B7BC13</accession>
<reference evidence="1 2" key="2">
    <citation type="submission" date="2008-10" db="EMBL/GenBank/DDBJ databases">
        <authorList>
            <person name="Fulton L."/>
            <person name="Clifton S."/>
            <person name="Fulton B."/>
            <person name="Xu J."/>
            <person name="Minx P."/>
            <person name="Pepin K.H."/>
            <person name="Johnson M."/>
            <person name="Bhonagiri V."/>
            <person name="Nash W.E."/>
            <person name="Mardis E.R."/>
            <person name="Wilson R.K."/>
        </authorList>
    </citation>
    <scope>NUCLEOTIDE SEQUENCE [LARGE SCALE GENOMIC DNA]</scope>
    <source>
        <strain evidence="1 2">DSM 18315</strain>
    </source>
</reference>
<protein>
    <submittedName>
        <fullName evidence="1">Uncharacterized protein</fullName>
    </submittedName>
</protein>